<proteinExistence type="predicted"/>
<reference evidence="2 3" key="1">
    <citation type="journal article" date="2018" name="Nat. Ecol. Evol.">
        <title>Genomic signatures of mitonuclear coevolution across populations of Tigriopus californicus.</title>
        <authorList>
            <person name="Barreto F.S."/>
            <person name="Watson E.T."/>
            <person name="Lima T.G."/>
            <person name="Willett C.S."/>
            <person name="Edmands S."/>
            <person name="Li W."/>
            <person name="Burton R.S."/>
        </authorList>
    </citation>
    <scope>NUCLEOTIDE SEQUENCE [LARGE SCALE GENOMIC DNA]</scope>
    <source>
        <strain evidence="2 3">San Diego</strain>
    </source>
</reference>
<dbReference type="EMBL" id="VCGU01000004">
    <property type="protein sequence ID" value="TRY77475.1"/>
    <property type="molecule type" value="Genomic_DNA"/>
</dbReference>
<evidence type="ECO:0000256" key="1">
    <source>
        <dbReference type="SAM" id="MobiDB-lite"/>
    </source>
</evidence>
<dbReference type="AlphaFoldDB" id="A0A553PIH6"/>
<evidence type="ECO:0000313" key="3">
    <source>
        <dbReference type="Proteomes" id="UP000318571"/>
    </source>
</evidence>
<accession>A0A553PIH6</accession>
<dbReference type="Proteomes" id="UP000318571">
    <property type="component" value="Chromosome 5"/>
</dbReference>
<evidence type="ECO:0000313" key="2">
    <source>
        <dbReference type="EMBL" id="TRY77475.1"/>
    </source>
</evidence>
<keyword evidence="3" id="KW-1185">Reference proteome</keyword>
<sequence>MPAVDSPTLAGAMTWPQAAHQPAHQDPLASSMDDDPACSARGVGTPDTGRDSPTGGHHPPHQPGADQTHVPP</sequence>
<comment type="caution">
    <text evidence="2">The sequence shown here is derived from an EMBL/GenBank/DDBJ whole genome shotgun (WGS) entry which is preliminary data.</text>
</comment>
<feature type="region of interest" description="Disordered" evidence="1">
    <location>
        <begin position="1"/>
        <end position="72"/>
    </location>
</feature>
<protein>
    <submittedName>
        <fullName evidence="2">Uncharacterized protein</fullName>
    </submittedName>
</protein>
<organism evidence="2 3">
    <name type="scientific">Tigriopus californicus</name>
    <name type="common">Marine copepod</name>
    <dbReference type="NCBI Taxonomy" id="6832"/>
    <lineage>
        <taxon>Eukaryota</taxon>
        <taxon>Metazoa</taxon>
        <taxon>Ecdysozoa</taxon>
        <taxon>Arthropoda</taxon>
        <taxon>Crustacea</taxon>
        <taxon>Multicrustacea</taxon>
        <taxon>Hexanauplia</taxon>
        <taxon>Copepoda</taxon>
        <taxon>Harpacticoida</taxon>
        <taxon>Harpacticidae</taxon>
        <taxon>Tigriopus</taxon>
    </lineage>
</organism>
<gene>
    <name evidence="2" type="ORF">TCAL_14775</name>
</gene>
<name>A0A553PIH6_TIGCA</name>